<keyword evidence="2" id="KW-1185">Reference proteome</keyword>
<protein>
    <recommendedName>
        <fullName evidence="3">Glycosyl transferase</fullName>
    </recommendedName>
</protein>
<reference evidence="1" key="1">
    <citation type="submission" date="2021-04" db="EMBL/GenBank/DDBJ databases">
        <title>Draft genome sequence data of methanotrophic Methylovulum sp. strain S1L and Methylomonas sp. strain S2AM isolated from boreal lake water columns.</title>
        <authorList>
            <person name="Rissanen A.J."/>
            <person name="Mangayil R."/>
            <person name="Svenning M.M."/>
            <person name="Khanongnuch R."/>
        </authorList>
    </citation>
    <scope>NUCLEOTIDE SEQUENCE</scope>
    <source>
        <strain evidence="1">S2AM</strain>
    </source>
</reference>
<evidence type="ECO:0000313" key="2">
    <source>
        <dbReference type="Proteomes" id="UP000676649"/>
    </source>
</evidence>
<dbReference type="KEGG" id="mpad:KEF85_01625"/>
<dbReference type="RefSeq" id="WP_215582948.1">
    <property type="nucleotide sequence ID" value="NZ_CP073754.1"/>
</dbReference>
<accession>A0A975R9M4</accession>
<evidence type="ECO:0000313" key="1">
    <source>
        <dbReference type="EMBL" id="QWF71222.1"/>
    </source>
</evidence>
<dbReference type="EMBL" id="CP073754">
    <property type="protein sequence ID" value="QWF71222.1"/>
    <property type="molecule type" value="Genomic_DNA"/>
</dbReference>
<gene>
    <name evidence="1" type="ORF">KEF85_01625</name>
</gene>
<dbReference type="Proteomes" id="UP000676649">
    <property type="component" value="Chromosome"/>
</dbReference>
<dbReference type="AlphaFoldDB" id="A0A975R9M4"/>
<proteinExistence type="predicted"/>
<evidence type="ECO:0008006" key="3">
    <source>
        <dbReference type="Google" id="ProtNLM"/>
    </source>
</evidence>
<name>A0A975R9M4_9GAMM</name>
<dbReference type="SUPFAM" id="SSF53756">
    <property type="entry name" value="UDP-Glycosyltransferase/glycogen phosphorylase"/>
    <property type="match status" value="1"/>
</dbReference>
<organism evidence="1 2">
    <name type="scientific">Methylomonas paludis</name>
    <dbReference type="NCBI Taxonomy" id="1173101"/>
    <lineage>
        <taxon>Bacteria</taxon>
        <taxon>Pseudomonadati</taxon>
        <taxon>Pseudomonadota</taxon>
        <taxon>Gammaproteobacteria</taxon>
        <taxon>Methylococcales</taxon>
        <taxon>Methylococcaceae</taxon>
        <taxon>Methylomonas</taxon>
    </lineage>
</organism>
<sequence>MLNFFNKPVADRHLFILEFNLSSLSGHYFNQLLGFKYAAAEYGIKPYILLNQDADPVLAEQLDAFRVISWQPVDINLLDYQFDIFAAGDKQLQPVWEKLEELQISSQDMLLVLSENPVFIYSLGAWFGRIAAVARPTVFMRFVSAANYLDLKTLDYHEQSWMYRFAGQDLALRPGQEKVFFLANNHRALTDLGRLCSRRIFYMPLPKYYGDAFPAHRLNITAPVVYIHLNIRAGALIAEIVSVITAILANWNNIKFKLKTCIALNRGVTEQLNPYLQENLLEWLPEQQSHEEYMQAIAQSDIMILPYQAQEYQIHHSGVFAEGAALGKVMIYPAETWMAEQVAAGHAAGVSFAAAGQDDIRSTLLTVLTQLPTLAEQAYHRAERFRTEHSCQRNLYLMTDYARHEQDMRLVYVLGNVIHFNKRATSRGYMAEGWGETETGGVWTVSSAAKLRLNLGQKPETALLLQLLYTPFVYGDIQQGVMISINGHDLQDWDYFTSMQTYPLRLSYRLPIKPI</sequence>